<accession>A0A6G1JYT2</accession>
<evidence type="ECO:0000256" key="1">
    <source>
        <dbReference type="SAM" id="MobiDB-lite"/>
    </source>
</evidence>
<keyword evidence="3" id="KW-1185">Reference proteome</keyword>
<dbReference type="OrthoDB" id="3648773at2759"/>
<feature type="compositionally biased region" description="Low complexity" evidence="1">
    <location>
        <begin position="440"/>
        <end position="453"/>
    </location>
</feature>
<feature type="compositionally biased region" description="Polar residues" evidence="1">
    <location>
        <begin position="588"/>
        <end position="601"/>
    </location>
</feature>
<feature type="region of interest" description="Disordered" evidence="1">
    <location>
        <begin position="69"/>
        <end position="182"/>
    </location>
</feature>
<feature type="region of interest" description="Disordered" evidence="1">
    <location>
        <begin position="1"/>
        <end position="53"/>
    </location>
</feature>
<proteinExistence type="predicted"/>
<dbReference type="Proteomes" id="UP000799428">
    <property type="component" value="Unassembled WGS sequence"/>
</dbReference>
<feature type="compositionally biased region" description="Basic and acidic residues" evidence="1">
    <location>
        <begin position="123"/>
        <end position="132"/>
    </location>
</feature>
<dbReference type="AlphaFoldDB" id="A0A6G1JYT2"/>
<evidence type="ECO:0000313" key="2">
    <source>
        <dbReference type="EMBL" id="KAF2705708.1"/>
    </source>
</evidence>
<feature type="region of interest" description="Disordered" evidence="1">
    <location>
        <begin position="475"/>
        <end position="494"/>
    </location>
</feature>
<sequence length="782" mass="85914">MPATSFSLGIPTTPEQQPSKTSPRDSVESTGTQGAFVSYEDDDDSTPRPAPALLPLTRNWTSLQEHADSVRAVTAAGGSSTPRREDRREGFTWEVPKGDGISHQSWRSRGYPTTPPRPHLTKKVYDSQDDAFKGNVASTTDSEDFEPRELKRRTSTALSTPSSIGPGISRSNTESSSIGSIARGVMRHVPDIRMFDPEGNKARHAVAHGTKDVHEERPPRLNKLGRTRTFSFKPSLALAKGDTDGKPPKHVHRKDGSAVNIADLTPLKGGLKDRRKLAQAEAMKLTLPLEMPNLPPRRRMSIPHAQDIQGLAPPRSLSPKPSWIRDTAPSWEPMADPPPIILEHSSESLNLESRKHGHGLLPGSDPIQSSVPPNPNEKPVRFRKHFNRPHHKKGHSHTSDHSIASLGAFASDEIHTPPIVEPQSYIQDGQSGKRPRRWRWSGGWASSEAASGEELPRDDGRLKRHFSFSGLFRASKRTSSSTPPISPFTKPANMPFHRTQYSSHAYRNALALTNMPVPPRFVPPGLQRVPTPPPPVFDQKEEVKGKLADFVFEMQGDFGGMKRPKPSSESLGRVWDSDALLMSQYRNITPESSPSDESPQAASARMSPTVETAALKTPGLTLPSNPWAAAAAMIQTPGIYMGDNPWGSIPLPSPVTVVPAKSTIASAPDTQSPPSTADQSDWFRVPLNAKSEPDMSAALKEIEERAKYEWLTPEHLPNSPLCPLHAKYRGPTKGMCVFHGRREAYSGLPVDGESPRVRSMGEAWKRGYLAHRRRRTLSTSSP</sequence>
<gene>
    <name evidence="2" type="ORF">K504DRAFT_448740</name>
</gene>
<feature type="region of interest" description="Disordered" evidence="1">
    <location>
        <begin position="354"/>
        <end position="381"/>
    </location>
</feature>
<dbReference type="EMBL" id="MU005778">
    <property type="protein sequence ID" value="KAF2705708.1"/>
    <property type="molecule type" value="Genomic_DNA"/>
</dbReference>
<evidence type="ECO:0000313" key="3">
    <source>
        <dbReference type="Proteomes" id="UP000799428"/>
    </source>
</evidence>
<name>A0A6G1JYT2_9PLEO</name>
<feature type="compositionally biased region" description="Low complexity" evidence="1">
    <location>
        <begin position="478"/>
        <end position="491"/>
    </location>
</feature>
<reference evidence="2" key="1">
    <citation type="journal article" date="2020" name="Stud. Mycol.">
        <title>101 Dothideomycetes genomes: a test case for predicting lifestyles and emergence of pathogens.</title>
        <authorList>
            <person name="Haridas S."/>
            <person name="Albert R."/>
            <person name="Binder M."/>
            <person name="Bloem J."/>
            <person name="Labutti K."/>
            <person name="Salamov A."/>
            <person name="Andreopoulos B."/>
            <person name="Baker S."/>
            <person name="Barry K."/>
            <person name="Bills G."/>
            <person name="Bluhm B."/>
            <person name="Cannon C."/>
            <person name="Castanera R."/>
            <person name="Culley D."/>
            <person name="Daum C."/>
            <person name="Ezra D."/>
            <person name="Gonzalez J."/>
            <person name="Henrissat B."/>
            <person name="Kuo A."/>
            <person name="Liang C."/>
            <person name="Lipzen A."/>
            <person name="Lutzoni F."/>
            <person name="Magnuson J."/>
            <person name="Mondo S."/>
            <person name="Nolan M."/>
            <person name="Ohm R."/>
            <person name="Pangilinan J."/>
            <person name="Park H.-J."/>
            <person name="Ramirez L."/>
            <person name="Alfaro M."/>
            <person name="Sun H."/>
            <person name="Tritt A."/>
            <person name="Yoshinaga Y."/>
            <person name="Zwiers L.-H."/>
            <person name="Turgeon B."/>
            <person name="Goodwin S."/>
            <person name="Spatafora J."/>
            <person name="Crous P."/>
            <person name="Grigoriev I."/>
        </authorList>
    </citation>
    <scope>NUCLEOTIDE SEQUENCE</scope>
    <source>
        <strain evidence="2">CBS 279.74</strain>
    </source>
</reference>
<feature type="compositionally biased region" description="Polar residues" evidence="1">
    <location>
        <begin position="155"/>
        <end position="179"/>
    </location>
</feature>
<feature type="compositionally biased region" description="Basic and acidic residues" evidence="1">
    <location>
        <begin position="82"/>
        <end position="91"/>
    </location>
</feature>
<feature type="region of interest" description="Disordered" evidence="1">
    <location>
        <begin position="417"/>
        <end position="459"/>
    </location>
</feature>
<feature type="region of interest" description="Disordered" evidence="1">
    <location>
        <begin position="588"/>
        <end position="608"/>
    </location>
</feature>
<organism evidence="2 3">
    <name type="scientific">Pleomassaria siparia CBS 279.74</name>
    <dbReference type="NCBI Taxonomy" id="1314801"/>
    <lineage>
        <taxon>Eukaryota</taxon>
        <taxon>Fungi</taxon>
        <taxon>Dikarya</taxon>
        <taxon>Ascomycota</taxon>
        <taxon>Pezizomycotina</taxon>
        <taxon>Dothideomycetes</taxon>
        <taxon>Pleosporomycetidae</taxon>
        <taxon>Pleosporales</taxon>
        <taxon>Pleomassariaceae</taxon>
        <taxon>Pleomassaria</taxon>
    </lineage>
</organism>
<protein>
    <submittedName>
        <fullName evidence="2">Uncharacterized protein</fullName>
    </submittedName>
</protein>